<evidence type="ECO:0000256" key="3">
    <source>
        <dbReference type="SAM" id="MobiDB-lite"/>
    </source>
</evidence>
<keyword evidence="4" id="KW-0472">Membrane</keyword>
<name>A0A225AY78_TALAT</name>
<feature type="compositionally biased region" description="Basic and acidic residues" evidence="3">
    <location>
        <begin position="59"/>
        <end position="68"/>
    </location>
</feature>
<gene>
    <name evidence="6" type="ORF">UA08_06130</name>
</gene>
<keyword evidence="4" id="KW-0812">Transmembrane</keyword>
<feature type="transmembrane region" description="Helical" evidence="4">
    <location>
        <begin position="97"/>
        <end position="119"/>
    </location>
</feature>
<feature type="transmembrane region" description="Helical" evidence="4">
    <location>
        <begin position="389"/>
        <end position="412"/>
    </location>
</feature>
<feature type="transmembrane region" description="Helical" evidence="4">
    <location>
        <begin position="222"/>
        <end position="243"/>
    </location>
</feature>
<sequence>MTAVHQTSTGSSKLADSPVTFDIPLELTNFPPCGFVAADAQKGSNKDESSLHRVSSHGIHSDRGDHEQPSAGQEQPTPTDDATNIVDSFPDGGTRSWLVVLGSFSLLMASYGMMNSVGVFQSYLETNQLSAYSSTDVGWIPSVFVFVTLLLGVLVGPLFDSHGPKMLVYAGSAVFMLSLFLFAECTSYWQFLLCFSVLGGIGAAILSTVAMACVPHWFQVRAGMAIGTALAGSGLGGAVFPLVLRAGFSNIGFKWTMRVLAFVVGVLCFLGSFMVRSRLPRTKASKAIVDFKCFKDLKFTWMTFSTFCLELQYFSFLGMFPTFVTTEGFSTNMSIYLIVIMNVCGVLGRLMAGRLSDRYGRLNTLASVVLLTIIWLFALLYPFSKSAPVLYIFSCLYGISCSSFISLAPVCIRQFSDTKEIGLRFGTCYSVPVNQYTRHGRLDGKSRPGSDGALVWGAVGVDDGATGLDEVDMFGISMEVESPEIIHPPFLVPKPPIMKGRERAISRKCLRTIKVYPEHSLLFPWLHRNHHIPGIRVMMDNPRLMNFIQNLAQFDNPVL</sequence>
<evidence type="ECO:0000313" key="6">
    <source>
        <dbReference type="EMBL" id="OKL58437.1"/>
    </source>
</evidence>
<evidence type="ECO:0000256" key="1">
    <source>
        <dbReference type="ARBA" id="ARBA00004141"/>
    </source>
</evidence>
<comment type="subcellular location">
    <subcellularLocation>
        <location evidence="1">Membrane</location>
        <topology evidence="1">Multi-pass membrane protein</topology>
    </subcellularLocation>
</comment>
<dbReference type="EMBL" id="LFMY01000009">
    <property type="protein sequence ID" value="OKL58437.1"/>
    <property type="molecule type" value="Genomic_DNA"/>
</dbReference>
<proteinExistence type="inferred from homology"/>
<keyword evidence="4" id="KW-1133">Transmembrane helix</keyword>
<dbReference type="InterPro" id="IPR020846">
    <property type="entry name" value="MFS_dom"/>
</dbReference>
<dbReference type="PANTHER" id="PTHR11360">
    <property type="entry name" value="MONOCARBOXYLATE TRANSPORTER"/>
    <property type="match status" value="1"/>
</dbReference>
<feature type="transmembrane region" description="Helical" evidence="4">
    <location>
        <begin position="255"/>
        <end position="275"/>
    </location>
</feature>
<keyword evidence="7" id="KW-1185">Reference proteome</keyword>
<dbReference type="GO" id="GO:0022857">
    <property type="term" value="F:transmembrane transporter activity"/>
    <property type="evidence" value="ECO:0007669"/>
    <property type="project" value="InterPro"/>
</dbReference>
<comment type="caution">
    <text evidence="6">The sequence shown here is derived from an EMBL/GenBank/DDBJ whole genome shotgun (WGS) entry which is preliminary data.</text>
</comment>
<comment type="similarity">
    <text evidence="2">Belongs to the major facilitator superfamily. Monocarboxylate porter (TC 2.A.1.13) family.</text>
</comment>
<organism evidence="6 7">
    <name type="scientific">Talaromyces atroroseus</name>
    <dbReference type="NCBI Taxonomy" id="1441469"/>
    <lineage>
        <taxon>Eukaryota</taxon>
        <taxon>Fungi</taxon>
        <taxon>Dikarya</taxon>
        <taxon>Ascomycota</taxon>
        <taxon>Pezizomycotina</taxon>
        <taxon>Eurotiomycetes</taxon>
        <taxon>Eurotiomycetidae</taxon>
        <taxon>Eurotiales</taxon>
        <taxon>Trichocomaceae</taxon>
        <taxon>Talaromyces</taxon>
        <taxon>Talaromyces sect. Trachyspermi</taxon>
    </lineage>
</organism>
<dbReference type="GeneID" id="31005886"/>
<evidence type="ECO:0000256" key="2">
    <source>
        <dbReference type="ARBA" id="ARBA00006727"/>
    </source>
</evidence>
<feature type="transmembrane region" description="Helical" evidence="4">
    <location>
        <begin position="296"/>
        <end position="314"/>
    </location>
</feature>
<dbReference type="PANTHER" id="PTHR11360:SF177">
    <property type="entry name" value="RIBOFLAVIN TRANSPORTER MCH5"/>
    <property type="match status" value="1"/>
</dbReference>
<dbReference type="Pfam" id="PF07690">
    <property type="entry name" value="MFS_1"/>
    <property type="match status" value="1"/>
</dbReference>
<dbReference type="InterPro" id="IPR011701">
    <property type="entry name" value="MFS"/>
</dbReference>
<feature type="transmembrane region" description="Helical" evidence="4">
    <location>
        <begin position="364"/>
        <end position="383"/>
    </location>
</feature>
<dbReference type="GO" id="GO:0016020">
    <property type="term" value="C:membrane"/>
    <property type="evidence" value="ECO:0007669"/>
    <property type="project" value="UniProtKB-SubCell"/>
</dbReference>
<evidence type="ECO:0000259" key="5">
    <source>
        <dbReference type="PROSITE" id="PS50850"/>
    </source>
</evidence>
<dbReference type="SUPFAM" id="SSF103473">
    <property type="entry name" value="MFS general substrate transporter"/>
    <property type="match status" value="1"/>
</dbReference>
<feature type="transmembrane region" description="Helical" evidence="4">
    <location>
        <begin position="189"/>
        <end position="210"/>
    </location>
</feature>
<protein>
    <recommendedName>
        <fullName evidence="5">Major facilitator superfamily (MFS) profile domain-containing protein</fullName>
    </recommendedName>
</protein>
<feature type="transmembrane region" description="Helical" evidence="4">
    <location>
        <begin position="166"/>
        <end position="183"/>
    </location>
</feature>
<dbReference type="OrthoDB" id="410267at2759"/>
<dbReference type="Proteomes" id="UP000214365">
    <property type="component" value="Unassembled WGS sequence"/>
</dbReference>
<accession>A0A225AY78</accession>
<dbReference type="Gene3D" id="1.20.1250.20">
    <property type="entry name" value="MFS general substrate transporter like domains"/>
    <property type="match status" value="2"/>
</dbReference>
<feature type="compositionally biased region" description="Polar residues" evidence="3">
    <location>
        <begin position="70"/>
        <end position="86"/>
    </location>
</feature>
<evidence type="ECO:0000256" key="4">
    <source>
        <dbReference type="SAM" id="Phobius"/>
    </source>
</evidence>
<dbReference type="AlphaFoldDB" id="A0A225AY78"/>
<dbReference type="InterPro" id="IPR036259">
    <property type="entry name" value="MFS_trans_sf"/>
</dbReference>
<evidence type="ECO:0000313" key="7">
    <source>
        <dbReference type="Proteomes" id="UP000214365"/>
    </source>
</evidence>
<feature type="transmembrane region" description="Helical" evidence="4">
    <location>
        <begin position="139"/>
        <end position="159"/>
    </location>
</feature>
<dbReference type="RefSeq" id="XP_020118558.1">
    <property type="nucleotide sequence ID" value="XM_020268419.1"/>
</dbReference>
<dbReference type="InterPro" id="IPR050327">
    <property type="entry name" value="Proton-linked_MCT"/>
</dbReference>
<reference evidence="6 7" key="1">
    <citation type="submission" date="2015-06" db="EMBL/GenBank/DDBJ databases">
        <title>Talaromyces atroroseus IBT 11181 draft genome.</title>
        <authorList>
            <person name="Rasmussen K.B."/>
            <person name="Rasmussen S."/>
            <person name="Petersen B."/>
            <person name="Sicheritz-Ponten T."/>
            <person name="Mortensen U.H."/>
            <person name="Thrane U."/>
        </authorList>
    </citation>
    <scope>NUCLEOTIDE SEQUENCE [LARGE SCALE GENOMIC DNA]</scope>
    <source>
        <strain evidence="6 7">IBT 11181</strain>
    </source>
</reference>
<feature type="region of interest" description="Disordered" evidence="3">
    <location>
        <begin position="39"/>
        <end position="86"/>
    </location>
</feature>
<feature type="transmembrane region" description="Helical" evidence="4">
    <location>
        <begin position="334"/>
        <end position="352"/>
    </location>
</feature>
<dbReference type="PROSITE" id="PS50850">
    <property type="entry name" value="MFS"/>
    <property type="match status" value="1"/>
</dbReference>
<feature type="domain" description="Major facilitator superfamily (MFS) profile" evidence="5">
    <location>
        <begin position="98"/>
        <end position="559"/>
    </location>
</feature>